<comment type="catalytic activity">
    <reaction evidence="1 4">
        <text>[protein]-peptidylproline (omega=180) = [protein]-peptidylproline (omega=0)</text>
        <dbReference type="Rhea" id="RHEA:16237"/>
        <dbReference type="Rhea" id="RHEA-COMP:10747"/>
        <dbReference type="Rhea" id="RHEA-COMP:10748"/>
        <dbReference type="ChEBI" id="CHEBI:83833"/>
        <dbReference type="ChEBI" id="CHEBI:83834"/>
        <dbReference type="EC" id="5.2.1.8"/>
    </reaction>
</comment>
<feature type="region of interest" description="Disordered" evidence="5">
    <location>
        <begin position="228"/>
        <end position="303"/>
    </location>
</feature>
<evidence type="ECO:0000256" key="1">
    <source>
        <dbReference type="ARBA" id="ARBA00000971"/>
    </source>
</evidence>
<dbReference type="PROSITE" id="PS50059">
    <property type="entry name" value="FKBP_PPIASE"/>
    <property type="match status" value="1"/>
</dbReference>
<dbReference type="EC" id="5.2.1.8" evidence="2 4"/>
<feature type="compositionally biased region" description="Low complexity" evidence="5">
    <location>
        <begin position="279"/>
        <end position="303"/>
    </location>
</feature>
<comment type="caution">
    <text evidence="7">The sequence shown here is derived from an EMBL/GenBank/DDBJ whole genome shotgun (WGS) entry which is preliminary data.</text>
</comment>
<dbReference type="AlphaFoldDB" id="A0A2U2J829"/>
<evidence type="ECO:0000313" key="7">
    <source>
        <dbReference type="EMBL" id="PWG04503.1"/>
    </source>
</evidence>
<gene>
    <name evidence="7" type="ORF">DIS07_13205</name>
</gene>
<dbReference type="Gene3D" id="3.10.50.40">
    <property type="match status" value="1"/>
</dbReference>
<accession>A0A2U2J829</accession>
<evidence type="ECO:0000313" key="8">
    <source>
        <dbReference type="Proteomes" id="UP000245670"/>
    </source>
</evidence>
<dbReference type="OrthoDB" id="1424215at2"/>
<dbReference type="SUPFAM" id="SSF54534">
    <property type="entry name" value="FKBP-like"/>
    <property type="match status" value="1"/>
</dbReference>
<feature type="compositionally biased region" description="Basic and acidic residues" evidence="5">
    <location>
        <begin position="244"/>
        <end position="255"/>
    </location>
</feature>
<evidence type="ECO:0000256" key="4">
    <source>
        <dbReference type="PROSITE-ProRule" id="PRU00277"/>
    </source>
</evidence>
<dbReference type="RefSeq" id="WP_109405871.1">
    <property type="nucleotide sequence ID" value="NZ_QFFG01000006.1"/>
</dbReference>
<dbReference type="PROSITE" id="PS51257">
    <property type="entry name" value="PROKAR_LIPOPROTEIN"/>
    <property type="match status" value="1"/>
</dbReference>
<dbReference type="InterPro" id="IPR046357">
    <property type="entry name" value="PPIase_dom_sf"/>
</dbReference>
<protein>
    <recommendedName>
        <fullName evidence="2 4">peptidylprolyl isomerase</fullName>
        <ecNumber evidence="2 4">5.2.1.8</ecNumber>
    </recommendedName>
</protein>
<evidence type="ECO:0000256" key="2">
    <source>
        <dbReference type="ARBA" id="ARBA00013194"/>
    </source>
</evidence>
<reference evidence="7 8" key="1">
    <citation type="submission" date="2018-05" db="EMBL/GenBank/DDBJ databases">
        <title>Polaribacter aquimarinus sp. nov., isolated from sediment in a sediment of sea.</title>
        <authorList>
            <person name="Lu D."/>
        </authorList>
    </citation>
    <scope>NUCLEOTIDE SEQUENCE [LARGE SCALE GENOMIC DNA]</scope>
    <source>
        <strain evidence="7 8">ZY113</strain>
    </source>
</reference>
<proteinExistence type="predicted"/>
<keyword evidence="3 4" id="KW-0697">Rotamase</keyword>
<keyword evidence="8" id="KW-1185">Reference proteome</keyword>
<dbReference type="EMBL" id="QFFG01000006">
    <property type="protein sequence ID" value="PWG04503.1"/>
    <property type="molecule type" value="Genomic_DNA"/>
</dbReference>
<evidence type="ECO:0000256" key="3">
    <source>
        <dbReference type="ARBA" id="ARBA00023110"/>
    </source>
</evidence>
<sequence>MNRIKQLFLVTTLFVLIYSCDDNNRGIVNPYADVDHKELAISDNDSIVAFLKNHYFDTSIDSVKAITSGQVSMYTDGKLETVDVNFNDIDYKLYVYISQQGQPKIDKGNPTKADSVFVKYSGRQISTTTSLGGTFDSNTSGTWFTLLNVINGWSYGFTKLKGGELKKDSNGGPFNGPITYLNSGKGVLLIPSGLAYSSSDLNNINNILVNKNLMFYVDLLDFVPDTDNDNDGIPNILEDPDGDGDPRNDDTDGDRVPNLADVDDDGDGVLTKNEDKNGDGNPANDFNDPNNPNLPDYLNPDIK</sequence>
<dbReference type="GO" id="GO:0003755">
    <property type="term" value="F:peptidyl-prolyl cis-trans isomerase activity"/>
    <property type="evidence" value="ECO:0007669"/>
    <property type="project" value="UniProtKB-KW"/>
</dbReference>
<evidence type="ECO:0000259" key="6">
    <source>
        <dbReference type="PROSITE" id="PS50059"/>
    </source>
</evidence>
<dbReference type="Proteomes" id="UP000245670">
    <property type="component" value="Unassembled WGS sequence"/>
</dbReference>
<dbReference type="InterPro" id="IPR001179">
    <property type="entry name" value="PPIase_FKBP_dom"/>
</dbReference>
<organism evidence="7 8">
    <name type="scientific">Polaribacter aquimarinus</name>
    <dbReference type="NCBI Taxonomy" id="2100726"/>
    <lineage>
        <taxon>Bacteria</taxon>
        <taxon>Pseudomonadati</taxon>
        <taxon>Bacteroidota</taxon>
        <taxon>Flavobacteriia</taxon>
        <taxon>Flavobacteriales</taxon>
        <taxon>Flavobacteriaceae</taxon>
    </lineage>
</organism>
<keyword evidence="4 7" id="KW-0413">Isomerase</keyword>
<evidence type="ECO:0000256" key="5">
    <source>
        <dbReference type="SAM" id="MobiDB-lite"/>
    </source>
</evidence>
<name>A0A2U2J829_9FLAO</name>
<feature type="domain" description="PPIase FKBP-type" evidence="6">
    <location>
        <begin position="113"/>
        <end position="223"/>
    </location>
</feature>